<dbReference type="AlphaFoldDB" id="A0A401YYT7"/>
<sequence length="93" mass="9694">MIRAGDTDLGDRTSLALLANEAAMHSRGPGVTVLYTLASGRGRLTTADIDQALATLDELAAATAARDGVRTHARALHTRLAELRGTTPIDLAT</sequence>
<accession>A0A401YYT7</accession>
<name>A0A401YYT7_9ACTN</name>
<dbReference type="RefSeq" id="WP_126641531.1">
    <property type="nucleotide sequence ID" value="NZ_BIFH01000034.1"/>
</dbReference>
<proteinExistence type="predicted"/>
<evidence type="ECO:0000313" key="2">
    <source>
        <dbReference type="Proteomes" id="UP000286931"/>
    </source>
</evidence>
<gene>
    <name evidence="1" type="ORF">EHYA_07479</name>
</gene>
<reference evidence="1 2" key="1">
    <citation type="submission" date="2018-12" db="EMBL/GenBank/DDBJ databases">
        <title>Draft genome sequence of Embleya hyalina NBRC 13850T.</title>
        <authorList>
            <person name="Komaki H."/>
            <person name="Hosoyama A."/>
            <person name="Kimura A."/>
            <person name="Ichikawa N."/>
            <person name="Tamura T."/>
        </authorList>
    </citation>
    <scope>NUCLEOTIDE SEQUENCE [LARGE SCALE GENOMIC DNA]</scope>
    <source>
        <strain evidence="1 2">NBRC 13850</strain>
    </source>
</reference>
<dbReference type="Proteomes" id="UP000286931">
    <property type="component" value="Unassembled WGS sequence"/>
</dbReference>
<dbReference type="EMBL" id="BIFH01000034">
    <property type="protein sequence ID" value="GCD99757.1"/>
    <property type="molecule type" value="Genomic_DNA"/>
</dbReference>
<comment type="caution">
    <text evidence="1">The sequence shown here is derived from an EMBL/GenBank/DDBJ whole genome shotgun (WGS) entry which is preliminary data.</text>
</comment>
<organism evidence="1 2">
    <name type="scientific">Embleya hyalina</name>
    <dbReference type="NCBI Taxonomy" id="516124"/>
    <lineage>
        <taxon>Bacteria</taxon>
        <taxon>Bacillati</taxon>
        <taxon>Actinomycetota</taxon>
        <taxon>Actinomycetes</taxon>
        <taxon>Kitasatosporales</taxon>
        <taxon>Streptomycetaceae</taxon>
        <taxon>Embleya</taxon>
    </lineage>
</organism>
<protein>
    <submittedName>
        <fullName evidence="1">Uncharacterized protein</fullName>
    </submittedName>
</protein>
<evidence type="ECO:0000313" key="1">
    <source>
        <dbReference type="EMBL" id="GCD99757.1"/>
    </source>
</evidence>
<keyword evidence="2" id="KW-1185">Reference proteome</keyword>